<feature type="domain" description="Cyclic nucleotide-binding" evidence="1">
    <location>
        <begin position="32"/>
        <end position="116"/>
    </location>
</feature>
<proteinExistence type="predicted"/>
<evidence type="ECO:0000313" key="3">
    <source>
        <dbReference type="Proteomes" id="UP000528457"/>
    </source>
</evidence>
<dbReference type="InterPro" id="IPR018490">
    <property type="entry name" value="cNMP-bd_dom_sf"/>
</dbReference>
<dbReference type="RefSeq" id="WP_166849174.1">
    <property type="nucleotide sequence ID" value="NZ_JAAONY010000001.1"/>
</dbReference>
<evidence type="ECO:0000313" key="2">
    <source>
        <dbReference type="EMBL" id="MBB6521200.1"/>
    </source>
</evidence>
<dbReference type="CDD" id="cd00038">
    <property type="entry name" value="CAP_ED"/>
    <property type="match status" value="1"/>
</dbReference>
<protein>
    <submittedName>
        <fullName evidence="2">CRP-like cAMP-binding protein</fullName>
    </submittedName>
</protein>
<dbReference type="InParanoid" id="A0A7X0JTK1"/>
<dbReference type="InterPro" id="IPR014710">
    <property type="entry name" value="RmlC-like_jellyroll"/>
</dbReference>
<evidence type="ECO:0000259" key="1">
    <source>
        <dbReference type="Pfam" id="PF00027"/>
    </source>
</evidence>
<dbReference type="SUPFAM" id="SSF51206">
    <property type="entry name" value="cAMP-binding domain-like"/>
    <property type="match status" value="1"/>
</dbReference>
<organism evidence="2 3">
    <name type="scientific">Pseudoteredinibacter isoporae</name>
    <dbReference type="NCBI Taxonomy" id="570281"/>
    <lineage>
        <taxon>Bacteria</taxon>
        <taxon>Pseudomonadati</taxon>
        <taxon>Pseudomonadota</taxon>
        <taxon>Gammaproteobacteria</taxon>
        <taxon>Cellvibrionales</taxon>
        <taxon>Cellvibrionaceae</taxon>
        <taxon>Pseudoteredinibacter</taxon>
    </lineage>
</organism>
<sequence>MSHSLLSNYTLSPALTNPLLWPLLESIGQEKRVIAGTQLFAANSEPQYCYVILEGLLRQYYPSAQGRERNKNFFREGQLAGSLSAWLTQSSCPYELQALEDSTLWEMPINQLRKLQNEKSIQDMLDKTTRELFLRNEQREAVLLTKSGEERYQWLLSNESWIAERLPQYHIASYLGMDAVSLSRLKAKLKTTN</sequence>
<dbReference type="Pfam" id="PF00027">
    <property type="entry name" value="cNMP_binding"/>
    <property type="match status" value="1"/>
</dbReference>
<dbReference type="Gene3D" id="2.60.120.10">
    <property type="entry name" value="Jelly Rolls"/>
    <property type="match status" value="1"/>
</dbReference>
<accession>A0A7X0JTK1</accession>
<gene>
    <name evidence="2" type="ORF">HNR48_001478</name>
</gene>
<dbReference type="EMBL" id="JACHHT010000001">
    <property type="protein sequence ID" value="MBB6521200.1"/>
    <property type="molecule type" value="Genomic_DNA"/>
</dbReference>
<name>A0A7X0JTK1_9GAMM</name>
<dbReference type="AlphaFoldDB" id="A0A7X0JTK1"/>
<reference evidence="2 3" key="1">
    <citation type="submission" date="2020-08" db="EMBL/GenBank/DDBJ databases">
        <title>Genomic Encyclopedia of Type Strains, Phase IV (KMG-IV): sequencing the most valuable type-strain genomes for metagenomic binning, comparative biology and taxonomic classification.</title>
        <authorList>
            <person name="Goeker M."/>
        </authorList>
    </citation>
    <scope>NUCLEOTIDE SEQUENCE [LARGE SCALE GENOMIC DNA]</scope>
    <source>
        <strain evidence="2 3">DSM 22368</strain>
    </source>
</reference>
<dbReference type="Proteomes" id="UP000528457">
    <property type="component" value="Unassembled WGS sequence"/>
</dbReference>
<dbReference type="InterPro" id="IPR000595">
    <property type="entry name" value="cNMP-bd_dom"/>
</dbReference>
<comment type="caution">
    <text evidence="2">The sequence shown here is derived from an EMBL/GenBank/DDBJ whole genome shotgun (WGS) entry which is preliminary data.</text>
</comment>
<keyword evidence="3" id="KW-1185">Reference proteome</keyword>